<evidence type="ECO:0000256" key="2">
    <source>
        <dbReference type="ARBA" id="ARBA00022679"/>
    </source>
</evidence>
<dbReference type="PRINTS" id="PR00996">
    <property type="entry name" value="CHERMTFRASE"/>
</dbReference>
<evidence type="ECO:0000259" key="6">
    <source>
        <dbReference type="PROSITE" id="PS50123"/>
    </source>
</evidence>
<dbReference type="InterPro" id="IPR050903">
    <property type="entry name" value="Bact_Chemotaxis_MeTrfase"/>
</dbReference>
<dbReference type="Pfam" id="PF01739">
    <property type="entry name" value="CheR"/>
    <property type="match status" value="1"/>
</dbReference>
<keyword evidence="3" id="KW-0949">S-adenosyl-L-methionine</keyword>
<organism evidence="7 8">
    <name type="scientific">Noviherbaspirillum galbum</name>
    <dbReference type="NCBI Taxonomy" id="2709383"/>
    <lineage>
        <taxon>Bacteria</taxon>
        <taxon>Pseudomonadati</taxon>
        <taxon>Pseudomonadota</taxon>
        <taxon>Betaproteobacteria</taxon>
        <taxon>Burkholderiales</taxon>
        <taxon>Oxalobacteraceae</taxon>
        <taxon>Noviherbaspirillum</taxon>
    </lineage>
</organism>
<evidence type="ECO:0000313" key="7">
    <source>
        <dbReference type="EMBL" id="NEX60553.1"/>
    </source>
</evidence>
<comment type="caution">
    <text evidence="7">The sequence shown here is derived from an EMBL/GenBank/DDBJ whole genome shotgun (WGS) entry which is preliminary data.</text>
</comment>
<reference evidence="7 8" key="1">
    <citation type="submission" date="2020-02" db="EMBL/GenBank/DDBJ databases">
        <authorList>
            <person name="Kim M.K."/>
        </authorList>
    </citation>
    <scope>NUCLEOTIDE SEQUENCE [LARGE SCALE GENOMIC DNA]</scope>
    <source>
        <strain evidence="7 8">17J57-3</strain>
    </source>
</reference>
<dbReference type="InterPro" id="IPR000780">
    <property type="entry name" value="CheR_MeTrfase"/>
</dbReference>
<proteinExistence type="predicted"/>
<evidence type="ECO:0000256" key="4">
    <source>
        <dbReference type="PROSITE-ProRule" id="PRU00339"/>
    </source>
</evidence>
<dbReference type="SUPFAM" id="SSF53335">
    <property type="entry name" value="S-adenosyl-L-methionine-dependent methyltransferases"/>
    <property type="match status" value="1"/>
</dbReference>
<dbReference type="InterPro" id="IPR011990">
    <property type="entry name" value="TPR-like_helical_dom_sf"/>
</dbReference>
<dbReference type="Proteomes" id="UP000482155">
    <property type="component" value="Unassembled WGS sequence"/>
</dbReference>
<feature type="compositionally biased region" description="Pro residues" evidence="5">
    <location>
        <begin position="304"/>
        <end position="316"/>
    </location>
</feature>
<keyword evidence="2 7" id="KW-0808">Transferase</keyword>
<feature type="domain" description="CheR-type methyltransferase" evidence="6">
    <location>
        <begin position="23"/>
        <end position="237"/>
    </location>
</feature>
<name>A0A6B3SIM8_9BURK</name>
<dbReference type="InterPro" id="IPR022642">
    <property type="entry name" value="CheR_C"/>
</dbReference>
<protein>
    <submittedName>
        <fullName evidence="7">Methyltransferase</fullName>
    </submittedName>
</protein>
<dbReference type="SMART" id="SM00138">
    <property type="entry name" value="MeTrc"/>
    <property type="match status" value="1"/>
</dbReference>
<dbReference type="PANTHER" id="PTHR24422">
    <property type="entry name" value="CHEMOTAXIS PROTEIN METHYLTRANSFERASE"/>
    <property type="match status" value="1"/>
</dbReference>
<dbReference type="GO" id="GO:0008757">
    <property type="term" value="F:S-adenosylmethionine-dependent methyltransferase activity"/>
    <property type="evidence" value="ECO:0007669"/>
    <property type="project" value="InterPro"/>
</dbReference>
<feature type="repeat" description="TPR" evidence="4">
    <location>
        <begin position="359"/>
        <end position="392"/>
    </location>
</feature>
<dbReference type="Gene3D" id="1.25.40.10">
    <property type="entry name" value="Tetratricopeptide repeat domain"/>
    <property type="match status" value="1"/>
</dbReference>
<evidence type="ECO:0000256" key="3">
    <source>
        <dbReference type="ARBA" id="ARBA00022691"/>
    </source>
</evidence>
<keyword evidence="4" id="KW-0802">TPR repeat</keyword>
<evidence type="ECO:0000256" key="5">
    <source>
        <dbReference type="SAM" id="MobiDB-lite"/>
    </source>
</evidence>
<dbReference type="GO" id="GO:0032259">
    <property type="term" value="P:methylation"/>
    <property type="evidence" value="ECO:0007669"/>
    <property type="project" value="UniProtKB-KW"/>
</dbReference>
<keyword evidence="8" id="KW-1185">Reference proteome</keyword>
<keyword evidence="1 7" id="KW-0489">Methyltransferase</keyword>
<evidence type="ECO:0000256" key="1">
    <source>
        <dbReference type="ARBA" id="ARBA00022603"/>
    </source>
</evidence>
<dbReference type="RefSeq" id="WP_163961055.1">
    <property type="nucleotide sequence ID" value="NZ_JAAIVB010000013.1"/>
</dbReference>
<feature type="compositionally biased region" description="Low complexity" evidence="5">
    <location>
        <begin position="273"/>
        <end position="286"/>
    </location>
</feature>
<dbReference type="InterPro" id="IPR019734">
    <property type="entry name" value="TPR_rpt"/>
</dbReference>
<dbReference type="SUPFAM" id="SSF48452">
    <property type="entry name" value="TPR-like"/>
    <property type="match status" value="1"/>
</dbReference>
<dbReference type="PROSITE" id="PS50005">
    <property type="entry name" value="TPR"/>
    <property type="match status" value="1"/>
</dbReference>
<feature type="region of interest" description="Disordered" evidence="5">
    <location>
        <begin position="260"/>
        <end position="325"/>
    </location>
</feature>
<dbReference type="PANTHER" id="PTHR24422:SF19">
    <property type="entry name" value="CHEMOTAXIS PROTEIN METHYLTRANSFERASE"/>
    <property type="match status" value="1"/>
</dbReference>
<dbReference type="Gene3D" id="3.40.50.150">
    <property type="entry name" value="Vaccinia Virus protein VP39"/>
    <property type="match status" value="1"/>
</dbReference>
<accession>A0A6B3SIM8</accession>
<dbReference type="InterPro" id="IPR029063">
    <property type="entry name" value="SAM-dependent_MTases_sf"/>
</dbReference>
<gene>
    <name evidence="7" type="ORF">G3574_05645</name>
</gene>
<dbReference type="PROSITE" id="PS50123">
    <property type="entry name" value="CHER"/>
    <property type="match status" value="1"/>
</dbReference>
<dbReference type="EMBL" id="JAAIVB010000013">
    <property type="protein sequence ID" value="NEX60553.1"/>
    <property type="molecule type" value="Genomic_DNA"/>
</dbReference>
<dbReference type="AlphaFoldDB" id="A0A6B3SIM8"/>
<evidence type="ECO:0000313" key="8">
    <source>
        <dbReference type="Proteomes" id="UP000482155"/>
    </source>
</evidence>
<sequence length="432" mass="47216">MIDHLLTQKLRRSSGLTLEHADVRKAVGQRMRERGLHDRHAYLVSALSSQDELQALIEALVVPETWFFRDPDAFAAAVAFVRARLAQGRRPVRVLSLPCSTGEEPYSMAIALADAGVAPEDVVIEGMDISLQALEQARAARYGRNAFRSRDLGFRNRHFSLQGDIHKVHVLHDAIRGMVRFAPANLMGDLPLPGGWDIVFCRNLLIYFDEATQGEAIRRLASLIAEDGMLLVGHAEAPALLRAGFSPTADRRAFALQRPARADIPPESPPSPAVTTVPMVPTRMPTKLQVPRSQADRSAAPGARPAPPAQATPETPPGDMSDRPVTDLLEAGRALAEQGRDEDARRVLLDCLRADPESAGAAYLLGLISDRREDLAGAAHYLRRAVYLEPNHYDALCHLALVLERQGDAAGAASLRRRARRVYERGHRGAGA</sequence>